<keyword evidence="5 8" id="KW-1133">Transmembrane helix</keyword>
<dbReference type="PRINTS" id="PR00783">
    <property type="entry name" value="MINTRINSICP"/>
</dbReference>
<dbReference type="PANTHER" id="PTHR43829">
    <property type="entry name" value="AQUAPORIN OR AQUAGLYCEROPORIN RELATED"/>
    <property type="match status" value="1"/>
</dbReference>
<feature type="transmembrane region" description="Helical" evidence="8">
    <location>
        <begin position="188"/>
        <end position="207"/>
    </location>
</feature>
<name>A0A927F6Z9_9BACT</name>
<dbReference type="AlphaFoldDB" id="A0A927F6Z9"/>
<feature type="transmembrane region" description="Helical" evidence="8">
    <location>
        <begin position="84"/>
        <end position="106"/>
    </location>
</feature>
<keyword evidence="6 8" id="KW-0472">Membrane</keyword>
<evidence type="ECO:0000256" key="5">
    <source>
        <dbReference type="ARBA" id="ARBA00022989"/>
    </source>
</evidence>
<evidence type="ECO:0000256" key="7">
    <source>
        <dbReference type="RuleBase" id="RU000477"/>
    </source>
</evidence>
<keyword evidence="10" id="KW-1185">Reference proteome</keyword>
<feature type="transmembrane region" description="Helical" evidence="8">
    <location>
        <begin position="239"/>
        <end position="259"/>
    </location>
</feature>
<evidence type="ECO:0000256" key="4">
    <source>
        <dbReference type="ARBA" id="ARBA00022692"/>
    </source>
</evidence>
<dbReference type="InterPro" id="IPR023271">
    <property type="entry name" value="Aquaporin-like"/>
</dbReference>
<dbReference type="EMBL" id="JACYFG010000009">
    <property type="protein sequence ID" value="MBD5779627.1"/>
    <property type="molecule type" value="Genomic_DNA"/>
</dbReference>
<evidence type="ECO:0000256" key="8">
    <source>
        <dbReference type="SAM" id="Phobius"/>
    </source>
</evidence>
<protein>
    <submittedName>
        <fullName evidence="9">Aquaporin</fullName>
    </submittedName>
</protein>
<dbReference type="SUPFAM" id="SSF81338">
    <property type="entry name" value="Aquaporin-like"/>
    <property type="match status" value="1"/>
</dbReference>
<dbReference type="Gene3D" id="1.20.1080.10">
    <property type="entry name" value="Glycerol uptake facilitator protein"/>
    <property type="match status" value="1"/>
</dbReference>
<dbReference type="PROSITE" id="PS00221">
    <property type="entry name" value="MIP"/>
    <property type="match status" value="1"/>
</dbReference>
<dbReference type="PROSITE" id="PS51257">
    <property type="entry name" value="PROKAR_LIPOPROTEIN"/>
    <property type="match status" value="1"/>
</dbReference>
<gene>
    <name evidence="9" type="ORF">IEN85_08980</name>
</gene>
<comment type="subcellular location">
    <subcellularLocation>
        <location evidence="1">Membrane</location>
        <topology evidence="1">Multi-pass membrane protein</topology>
    </subcellularLocation>
</comment>
<proteinExistence type="inferred from homology"/>
<comment type="similarity">
    <text evidence="2 7">Belongs to the MIP/aquaporin (TC 1.A.8) family.</text>
</comment>
<feature type="transmembrane region" description="Helical" evidence="8">
    <location>
        <begin position="39"/>
        <end position="63"/>
    </location>
</feature>
<evidence type="ECO:0000256" key="3">
    <source>
        <dbReference type="ARBA" id="ARBA00022448"/>
    </source>
</evidence>
<dbReference type="Pfam" id="PF00230">
    <property type="entry name" value="MIP"/>
    <property type="match status" value="1"/>
</dbReference>
<dbReference type="RefSeq" id="WP_191616764.1">
    <property type="nucleotide sequence ID" value="NZ_JACYFG010000009.1"/>
</dbReference>
<dbReference type="InterPro" id="IPR050363">
    <property type="entry name" value="MIP/Aquaporin"/>
</dbReference>
<evidence type="ECO:0000313" key="9">
    <source>
        <dbReference type="EMBL" id="MBD5779627.1"/>
    </source>
</evidence>
<feature type="transmembrane region" description="Helical" evidence="8">
    <location>
        <begin position="155"/>
        <end position="176"/>
    </location>
</feature>
<dbReference type="PANTHER" id="PTHR43829:SF9">
    <property type="entry name" value="AQUAPORIN-9"/>
    <property type="match status" value="1"/>
</dbReference>
<sequence>MSPKNSTAFLGELVGTFLLVFFGCGSVAAAVAMGAQVGLFQVAIVWGFGVTVAILLAGSASGAHINPAITLAFATVRDFPWRRVPLYLVAQFLGAFLAAATLYGLFGGGIALFEASNGIVRGQAGSEASAMIFGEYFPNPGGAPLTEAARSHIGLPHALLAEFLGTGLLAFAVFGFTDPKNSAILPRYVPFAIGATLTVLISLLAPLSMGGFNPARDFAPRLFSSLAGWGSLPFELNGHGWLTVYILAPIAGAIVGAYLQKLLLSRD</sequence>
<keyword evidence="4 7" id="KW-0812">Transmembrane</keyword>
<dbReference type="GO" id="GO:0015250">
    <property type="term" value="F:water channel activity"/>
    <property type="evidence" value="ECO:0007669"/>
    <property type="project" value="TreeGrafter"/>
</dbReference>
<accession>A0A927F6Z9</accession>
<evidence type="ECO:0000313" key="10">
    <source>
        <dbReference type="Proteomes" id="UP000622317"/>
    </source>
</evidence>
<keyword evidence="3 7" id="KW-0813">Transport</keyword>
<dbReference type="InterPro" id="IPR000425">
    <property type="entry name" value="MIP"/>
</dbReference>
<dbReference type="GO" id="GO:0015254">
    <property type="term" value="F:glycerol channel activity"/>
    <property type="evidence" value="ECO:0007669"/>
    <property type="project" value="TreeGrafter"/>
</dbReference>
<evidence type="ECO:0000256" key="6">
    <source>
        <dbReference type="ARBA" id="ARBA00023136"/>
    </source>
</evidence>
<comment type="caution">
    <text evidence="9">The sequence shown here is derived from an EMBL/GenBank/DDBJ whole genome shotgun (WGS) entry which is preliminary data.</text>
</comment>
<dbReference type="Proteomes" id="UP000622317">
    <property type="component" value="Unassembled WGS sequence"/>
</dbReference>
<dbReference type="InterPro" id="IPR022357">
    <property type="entry name" value="MIP_CS"/>
</dbReference>
<organism evidence="9 10">
    <name type="scientific">Pelagicoccus enzymogenes</name>
    <dbReference type="NCBI Taxonomy" id="2773457"/>
    <lineage>
        <taxon>Bacteria</taxon>
        <taxon>Pseudomonadati</taxon>
        <taxon>Verrucomicrobiota</taxon>
        <taxon>Opitutia</taxon>
        <taxon>Puniceicoccales</taxon>
        <taxon>Pelagicoccaceae</taxon>
        <taxon>Pelagicoccus</taxon>
    </lineage>
</organism>
<reference evidence="9" key="1">
    <citation type="submission" date="2020-09" db="EMBL/GenBank/DDBJ databases">
        <title>Pelagicoccus enzymogenes sp. nov. with an EPS production, isolated from marine sediment.</title>
        <authorList>
            <person name="Feng X."/>
        </authorList>
    </citation>
    <scope>NUCLEOTIDE SEQUENCE</scope>
    <source>
        <strain evidence="9">NFK12</strain>
    </source>
</reference>
<dbReference type="GO" id="GO:0005886">
    <property type="term" value="C:plasma membrane"/>
    <property type="evidence" value="ECO:0007669"/>
    <property type="project" value="TreeGrafter"/>
</dbReference>
<evidence type="ECO:0000256" key="2">
    <source>
        <dbReference type="ARBA" id="ARBA00006175"/>
    </source>
</evidence>
<evidence type="ECO:0000256" key="1">
    <source>
        <dbReference type="ARBA" id="ARBA00004141"/>
    </source>
</evidence>